<keyword evidence="3" id="KW-0804">Transcription</keyword>
<dbReference type="Gene3D" id="1.10.10.10">
    <property type="entry name" value="Winged helix-like DNA-binding domain superfamily/Winged helix DNA-binding domain"/>
    <property type="match status" value="1"/>
</dbReference>
<evidence type="ECO:0000313" key="5">
    <source>
        <dbReference type="EMBL" id="MFD2207084.1"/>
    </source>
</evidence>
<dbReference type="PANTHER" id="PTHR42756">
    <property type="entry name" value="TRANSCRIPTIONAL REGULATOR, MARR"/>
    <property type="match status" value="1"/>
</dbReference>
<dbReference type="PANTHER" id="PTHR42756:SF1">
    <property type="entry name" value="TRANSCRIPTIONAL REPRESSOR OF EMRAB OPERON"/>
    <property type="match status" value="1"/>
</dbReference>
<dbReference type="Proteomes" id="UP001597294">
    <property type="component" value="Unassembled WGS sequence"/>
</dbReference>
<comment type="caution">
    <text evidence="5">The sequence shown here is derived from an EMBL/GenBank/DDBJ whole genome shotgun (WGS) entry which is preliminary data.</text>
</comment>
<evidence type="ECO:0000313" key="6">
    <source>
        <dbReference type="Proteomes" id="UP001597294"/>
    </source>
</evidence>
<keyword evidence="1" id="KW-0805">Transcription regulation</keyword>
<dbReference type="PROSITE" id="PS50995">
    <property type="entry name" value="HTH_MARR_2"/>
    <property type="match status" value="1"/>
</dbReference>
<dbReference type="InterPro" id="IPR000835">
    <property type="entry name" value="HTH_MarR-typ"/>
</dbReference>
<feature type="domain" description="HTH marR-type" evidence="4">
    <location>
        <begin position="14"/>
        <end position="147"/>
    </location>
</feature>
<dbReference type="InterPro" id="IPR036390">
    <property type="entry name" value="WH_DNA-bd_sf"/>
</dbReference>
<dbReference type="EMBL" id="JBHUII010000010">
    <property type="protein sequence ID" value="MFD2207084.1"/>
    <property type="molecule type" value="Genomic_DNA"/>
</dbReference>
<dbReference type="PROSITE" id="PS01117">
    <property type="entry name" value="HTH_MARR_1"/>
    <property type="match status" value="1"/>
</dbReference>
<dbReference type="Pfam" id="PF12802">
    <property type="entry name" value="MarR_2"/>
    <property type="match status" value="1"/>
</dbReference>
<dbReference type="SUPFAM" id="SSF46785">
    <property type="entry name" value="Winged helix' DNA-binding domain"/>
    <property type="match status" value="1"/>
</dbReference>
<keyword evidence="6" id="KW-1185">Reference proteome</keyword>
<gene>
    <name evidence="5" type="ORF">ACFSKO_15760</name>
</gene>
<organism evidence="5 6">
    <name type="scientific">Kiloniella antarctica</name>
    <dbReference type="NCBI Taxonomy" id="1550907"/>
    <lineage>
        <taxon>Bacteria</taxon>
        <taxon>Pseudomonadati</taxon>
        <taxon>Pseudomonadota</taxon>
        <taxon>Alphaproteobacteria</taxon>
        <taxon>Rhodospirillales</taxon>
        <taxon>Kiloniellaceae</taxon>
        <taxon>Kiloniella</taxon>
    </lineage>
</organism>
<evidence type="ECO:0000256" key="1">
    <source>
        <dbReference type="ARBA" id="ARBA00023015"/>
    </source>
</evidence>
<name>A0ABW5BNB6_9PROT</name>
<dbReference type="InterPro" id="IPR036388">
    <property type="entry name" value="WH-like_DNA-bd_sf"/>
</dbReference>
<proteinExistence type="predicted"/>
<dbReference type="InterPro" id="IPR023187">
    <property type="entry name" value="Tscrpt_reg_MarR-type_CS"/>
</dbReference>
<dbReference type="RefSeq" id="WP_380253365.1">
    <property type="nucleotide sequence ID" value="NZ_JBHUII010000010.1"/>
</dbReference>
<evidence type="ECO:0000259" key="4">
    <source>
        <dbReference type="PROSITE" id="PS50995"/>
    </source>
</evidence>
<evidence type="ECO:0000256" key="2">
    <source>
        <dbReference type="ARBA" id="ARBA00023125"/>
    </source>
</evidence>
<sequence length="162" mass="18508">MSKNNSDTKSFDLKEFFPYQVRVFYRAVSQSIAEVYTETHGLTVYQWRVMVVLGNQQPLSASEVVDYSSLDKVQVSRAIKGLLGRGFIERRVDSVDKRKVNLLLTEEGTNILEELVPRVLKREAEILEGLSPDEKRILQSLMSRVLSNAEKRFGADKLVKDI</sequence>
<dbReference type="PRINTS" id="PR00598">
    <property type="entry name" value="HTHMARR"/>
</dbReference>
<dbReference type="SMART" id="SM00347">
    <property type="entry name" value="HTH_MARR"/>
    <property type="match status" value="1"/>
</dbReference>
<reference evidence="6" key="1">
    <citation type="journal article" date="2019" name="Int. J. Syst. Evol. Microbiol.">
        <title>The Global Catalogue of Microorganisms (GCM) 10K type strain sequencing project: providing services to taxonomists for standard genome sequencing and annotation.</title>
        <authorList>
            <consortium name="The Broad Institute Genomics Platform"/>
            <consortium name="The Broad Institute Genome Sequencing Center for Infectious Disease"/>
            <person name="Wu L."/>
            <person name="Ma J."/>
        </authorList>
    </citation>
    <scope>NUCLEOTIDE SEQUENCE [LARGE SCALE GENOMIC DNA]</scope>
    <source>
        <strain evidence="6">CGMCC 4.7192</strain>
    </source>
</reference>
<protein>
    <submittedName>
        <fullName evidence="5">MarR family winged helix-turn-helix transcriptional regulator</fullName>
    </submittedName>
</protein>
<keyword evidence="2" id="KW-0238">DNA-binding</keyword>
<evidence type="ECO:0000256" key="3">
    <source>
        <dbReference type="ARBA" id="ARBA00023163"/>
    </source>
</evidence>
<accession>A0ABW5BNB6</accession>